<evidence type="ECO:0000313" key="1">
    <source>
        <dbReference type="EMBL" id="CCI13478.1"/>
    </source>
</evidence>
<comment type="caution">
    <text evidence="1">The sequence shown here is derived from an EMBL/GenBank/DDBJ whole genome shotgun (WGS) entry which is preliminary data.</text>
</comment>
<dbReference type="EMBL" id="CAIL01000102">
    <property type="protein sequence ID" value="CCI13478.1"/>
    <property type="molecule type" value="Genomic_DNA"/>
</dbReference>
<sequence>MFLKYNEVLQLFDNRSQIVSVPIQSTVNSKQCGVWGFTSFEVANYLIFREKVPKFPPDHSHIQYFLIAKRSKSLSQQGFKIYSANPT</sequence>
<reference evidence="1 2" key="1">
    <citation type="submission" date="2012-04" db="EMBL/GenBank/DDBJ databases">
        <authorList>
            <person name="Genoscope - CEA"/>
        </authorList>
    </citation>
    <scope>NUCLEOTIDE SEQUENCE [LARGE SCALE GENOMIC DNA]</scope>
    <source>
        <strain evidence="1 2">9806</strain>
    </source>
</reference>
<dbReference type="HOGENOM" id="CLU_2479841_0_0_3"/>
<accession>I4GUK4</accession>
<organism evidence="1 2">
    <name type="scientific">Microcystis aeruginosa PCC 9806</name>
    <dbReference type="NCBI Taxonomy" id="1160282"/>
    <lineage>
        <taxon>Bacteria</taxon>
        <taxon>Bacillati</taxon>
        <taxon>Cyanobacteriota</taxon>
        <taxon>Cyanophyceae</taxon>
        <taxon>Oscillatoriophycideae</taxon>
        <taxon>Chroococcales</taxon>
        <taxon>Microcystaceae</taxon>
        <taxon>Microcystis</taxon>
    </lineage>
</organism>
<proteinExistence type="predicted"/>
<dbReference type="Proteomes" id="UP000003273">
    <property type="component" value="Unassembled WGS sequence"/>
</dbReference>
<gene>
    <name evidence="1" type="ORF">MICAE_1900011</name>
</gene>
<dbReference type="AlphaFoldDB" id="I4GUK4"/>
<name>I4GUK4_MICAE</name>
<evidence type="ECO:0000313" key="2">
    <source>
        <dbReference type="Proteomes" id="UP000003273"/>
    </source>
</evidence>
<protein>
    <submittedName>
        <fullName evidence="1">Uncharacterized protein</fullName>
    </submittedName>
</protein>